<evidence type="ECO:0000313" key="16">
    <source>
        <dbReference type="Proteomes" id="UP000001949"/>
    </source>
</evidence>
<dbReference type="InterPro" id="IPR023382">
    <property type="entry name" value="MnmA-like_central_sf"/>
</dbReference>
<evidence type="ECO:0000256" key="7">
    <source>
        <dbReference type="ARBA" id="ARBA00022741"/>
    </source>
</evidence>
<dbReference type="Proteomes" id="UP000001949">
    <property type="component" value="Unassembled WGS sequence"/>
</dbReference>
<proteinExistence type="inferred from homology"/>
<evidence type="ECO:0000259" key="14">
    <source>
        <dbReference type="Pfam" id="PF20259"/>
    </source>
</evidence>
<dbReference type="GO" id="GO:0005524">
    <property type="term" value="F:ATP binding"/>
    <property type="evidence" value="ECO:0007669"/>
    <property type="project" value="UniProtKB-KW"/>
</dbReference>
<keyword evidence="12" id="KW-0812">Transmembrane</keyword>
<keyword evidence="12" id="KW-0472">Membrane</keyword>
<evidence type="ECO:0000313" key="15">
    <source>
        <dbReference type="EMBL" id="EAN32622.1"/>
    </source>
</evidence>
<comment type="catalytic activity">
    <reaction evidence="11">
        <text>5-taurinomethyluridine(34) in tRNA + S-sulfanyl-L-cysteinyl-[protein] + AH2 + ATP = 5-taurinomethyl-2-thiouridine(34) in tRNA + L-cysteinyl-[protein] + A + AMP + diphosphate + H(+)</text>
        <dbReference type="Rhea" id="RHEA:47040"/>
        <dbReference type="Rhea" id="RHEA-COMP:10131"/>
        <dbReference type="Rhea" id="RHEA-COMP:11726"/>
        <dbReference type="Rhea" id="RHEA-COMP:11732"/>
        <dbReference type="Rhea" id="RHEA-COMP:11733"/>
        <dbReference type="ChEBI" id="CHEBI:13193"/>
        <dbReference type="ChEBI" id="CHEBI:15378"/>
        <dbReference type="ChEBI" id="CHEBI:17499"/>
        <dbReference type="ChEBI" id="CHEBI:29950"/>
        <dbReference type="ChEBI" id="CHEBI:30616"/>
        <dbReference type="ChEBI" id="CHEBI:33019"/>
        <dbReference type="ChEBI" id="CHEBI:61963"/>
        <dbReference type="ChEBI" id="CHEBI:87171"/>
        <dbReference type="ChEBI" id="CHEBI:87172"/>
        <dbReference type="ChEBI" id="CHEBI:456215"/>
        <dbReference type="EC" id="2.8.1.14"/>
    </reaction>
</comment>
<evidence type="ECO:0000256" key="2">
    <source>
        <dbReference type="ARBA" id="ARBA00006191"/>
    </source>
</evidence>
<dbReference type="eggNOG" id="KOG2805">
    <property type="taxonomic scope" value="Eukaryota"/>
</dbReference>
<keyword evidence="9" id="KW-0694">RNA-binding</keyword>
<keyword evidence="6" id="KW-0819">tRNA processing</keyword>
<dbReference type="SUPFAM" id="SSF52402">
    <property type="entry name" value="Adenine nucleotide alpha hydrolases-like"/>
    <property type="match status" value="1"/>
</dbReference>
<keyword evidence="15" id="KW-0489">Methyltransferase</keyword>
<keyword evidence="10" id="KW-1015">Disulfide bond</keyword>
<dbReference type="VEuPathDB" id="PiroplasmaDB:TpMuguga_02g00339"/>
<dbReference type="InterPro" id="IPR014729">
    <property type="entry name" value="Rossmann-like_a/b/a_fold"/>
</dbReference>
<dbReference type="Gene3D" id="2.30.30.280">
    <property type="entry name" value="Adenine nucleotide alpha hydrolases-like domains"/>
    <property type="match status" value="1"/>
</dbReference>
<dbReference type="GO" id="GO:0000049">
    <property type="term" value="F:tRNA binding"/>
    <property type="evidence" value="ECO:0007669"/>
    <property type="project" value="UniProtKB-KW"/>
</dbReference>
<dbReference type="EMBL" id="AAGK01000002">
    <property type="protein sequence ID" value="EAN32622.1"/>
    <property type="molecule type" value="Genomic_DNA"/>
</dbReference>
<dbReference type="Gene3D" id="3.40.50.620">
    <property type="entry name" value="HUPs"/>
    <property type="match status" value="1"/>
</dbReference>
<dbReference type="Pfam" id="PF20259">
    <property type="entry name" value="tRNA_Me_trans_M"/>
    <property type="match status" value="1"/>
</dbReference>
<dbReference type="PANTHER" id="PTHR43052:SF1">
    <property type="entry name" value="TRNA-5-TAURINOMETHYLURIDINE 2-SULFURTRANSFERASE"/>
    <property type="match status" value="1"/>
</dbReference>
<reference evidence="15 16" key="1">
    <citation type="journal article" date="2005" name="Science">
        <title>Genome sequence of Theileria parva, a bovine pathogen that transforms lymphocytes.</title>
        <authorList>
            <person name="Gardner M.J."/>
            <person name="Bishop R."/>
            <person name="Shah T."/>
            <person name="de Villiers E.P."/>
            <person name="Carlton J.M."/>
            <person name="Hall N."/>
            <person name="Ren Q."/>
            <person name="Paulsen I.T."/>
            <person name="Pain A."/>
            <person name="Berriman M."/>
            <person name="Wilson R.J.M."/>
            <person name="Sato S."/>
            <person name="Ralph S.A."/>
            <person name="Mann D.J."/>
            <person name="Xiong Z."/>
            <person name="Shallom S.J."/>
            <person name="Weidman J."/>
            <person name="Jiang L."/>
            <person name="Lynn J."/>
            <person name="Weaver B."/>
            <person name="Shoaibi A."/>
            <person name="Domingo A.R."/>
            <person name="Wasawo D."/>
            <person name="Crabtree J."/>
            <person name="Wortman J.R."/>
            <person name="Haas B."/>
            <person name="Angiuoli S.V."/>
            <person name="Creasy T.H."/>
            <person name="Lu C."/>
            <person name="Suh B."/>
            <person name="Silva J.C."/>
            <person name="Utterback T.R."/>
            <person name="Feldblyum T.V."/>
            <person name="Pertea M."/>
            <person name="Allen J."/>
            <person name="Nierman W.C."/>
            <person name="Taracha E.L.N."/>
            <person name="Salzberg S.L."/>
            <person name="White O.R."/>
            <person name="Fitzhugh H.A."/>
            <person name="Morzaria S."/>
            <person name="Venter J.C."/>
            <person name="Fraser C.M."/>
            <person name="Nene V."/>
        </authorList>
    </citation>
    <scope>NUCLEOTIDE SEQUENCE [LARGE SCALE GENOMIC DNA]</scope>
    <source>
        <strain evidence="15 16">Muguga</strain>
    </source>
</reference>
<dbReference type="STRING" id="5875.Q4N5F1"/>
<dbReference type="Pfam" id="PF20258">
    <property type="entry name" value="tRNA_Me_trans_C"/>
    <property type="match status" value="1"/>
</dbReference>
<dbReference type="SUPFAM" id="SSF82649">
    <property type="entry name" value="SufE/NifU"/>
    <property type="match status" value="1"/>
</dbReference>
<dbReference type="PANTHER" id="PTHR43052">
    <property type="match status" value="1"/>
</dbReference>
<protein>
    <recommendedName>
        <fullName evidence="3">tRNA-5-taurinomethyluridine 2-sulfurtransferase</fullName>
        <ecNumber evidence="3">2.8.1.14</ecNumber>
    </recommendedName>
</protein>
<comment type="caution">
    <text evidence="15">The sequence shown here is derived from an EMBL/GenBank/DDBJ whole genome shotgun (WGS) entry which is preliminary data.</text>
</comment>
<feature type="domain" description="tRNA-specific 2-thiouridylase MnmA-like C-terminal" evidence="13">
    <location>
        <begin position="608"/>
        <end position="687"/>
    </location>
</feature>
<keyword evidence="5 15" id="KW-0808">Transferase</keyword>
<dbReference type="InterPro" id="IPR046885">
    <property type="entry name" value="MnmA-like_C"/>
</dbReference>
<dbReference type="Pfam" id="PF03054">
    <property type="entry name" value="tRNA_Me_trans"/>
    <property type="match status" value="1"/>
</dbReference>
<evidence type="ECO:0000259" key="13">
    <source>
        <dbReference type="Pfam" id="PF20258"/>
    </source>
</evidence>
<keyword evidence="12" id="KW-1133">Transmembrane helix</keyword>
<dbReference type="GO" id="GO:0032259">
    <property type="term" value="P:methylation"/>
    <property type="evidence" value="ECO:0007669"/>
    <property type="project" value="UniProtKB-KW"/>
</dbReference>
<evidence type="ECO:0000256" key="5">
    <source>
        <dbReference type="ARBA" id="ARBA00022679"/>
    </source>
</evidence>
<gene>
    <name evidence="15" type="ordered locus">TP02_0339</name>
</gene>
<name>Q4N5F1_THEPA</name>
<dbReference type="AlphaFoldDB" id="Q4N5F1"/>
<dbReference type="GO" id="GO:0008168">
    <property type="term" value="F:methyltransferase activity"/>
    <property type="evidence" value="ECO:0007669"/>
    <property type="project" value="UniProtKB-KW"/>
</dbReference>
<keyword evidence="7" id="KW-0547">Nucleotide-binding</keyword>
<evidence type="ECO:0000256" key="1">
    <source>
        <dbReference type="ARBA" id="ARBA00003986"/>
    </source>
</evidence>
<evidence type="ECO:0000256" key="6">
    <source>
        <dbReference type="ARBA" id="ARBA00022694"/>
    </source>
</evidence>
<feature type="domain" description="tRNA-specific 2-thiouridylase MnmA-like central" evidence="14">
    <location>
        <begin position="519"/>
        <end position="587"/>
    </location>
</feature>
<evidence type="ECO:0000256" key="9">
    <source>
        <dbReference type="ARBA" id="ARBA00022884"/>
    </source>
</evidence>
<dbReference type="GO" id="GO:0061708">
    <property type="term" value="F:tRNA-5-taurinomethyluridine 2-sulfurtransferase"/>
    <property type="evidence" value="ECO:0007669"/>
    <property type="project" value="UniProtKB-EC"/>
</dbReference>
<evidence type="ECO:0000256" key="3">
    <source>
        <dbReference type="ARBA" id="ARBA00011953"/>
    </source>
</evidence>
<dbReference type="CDD" id="cd01998">
    <property type="entry name" value="MnmA_TRMU-like"/>
    <property type="match status" value="1"/>
</dbReference>
<dbReference type="OMA" id="GHYATLC"/>
<accession>Q4N5F1</accession>
<dbReference type="InterPro" id="IPR004506">
    <property type="entry name" value="MnmA-like"/>
</dbReference>
<dbReference type="EC" id="2.8.1.14" evidence="3"/>
<dbReference type="NCBIfam" id="NF001138">
    <property type="entry name" value="PRK00143.1"/>
    <property type="match status" value="1"/>
</dbReference>
<dbReference type="InterPro" id="IPR051305">
    <property type="entry name" value="tRNA_2-thiouridylase_MnmA"/>
</dbReference>
<evidence type="ECO:0000256" key="11">
    <source>
        <dbReference type="ARBA" id="ARBA00049564"/>
    </source>
</evidence>
<evidence type="ECO:0000256" key="8">
    <source>
        <dbReference type="ARBA" id="ARBA00022840"/>
    </source>
</evidence>
<dbReference type="GeneID" id="3502357"/>
<dbReference type="Gene3D" id="3.90.1010.10">
    <property type="match status" value="1"/>
</dbReference>
<dbReference type="KEGG" id="tpv:TP02_0339"/>
<dbReference type="InterPro" id="IPR046884">
    <property type="entry name" value="MnmA-like_central"/>
</dbReference>
<keyword evidence="16" id="KW-1185">Reference proteome</keyword>
<feature type="transmembrane region" description="Helical" evidence="12">
    <location>
        <begin position="6"/>
        <end position="26"/>
    </location>
</feature>
<keyword evidence="4" id="KW-0820">tRNA-binding</keyword>
<sequence>MFKYFILLYNYLLFIFFNHFRIIFVIHHHFAYSISYNHKLVNKVEILNKRSKIRNKNNSLYQYLFINNNNINNFVKKEQIRADSESRHTSKSTFDFKDNDLNEKIKQRIESESSNLLNDNLNKNDFIQELARVGKSIYHNIPTPTLFKSVPNGINLLKSFNSNDFNSLGCNGRDYFLVKSPAPVDYKLLDDCSSSIYISTYLDEDKRIYIDGISDSLVFKGIISLLVSIIGWTNYLQLDVELVKKHKFFKKIIDYGIISENSLNSILNHIKNELNKQLNPTKGFKRASMFQSPRSKKRVAVLVSGGVDSSLALWLMKSRAFDVHAFYLKVNDLSNGPGLCASNDISYAMQVCNILGVTLHVLPFSKAYSEHILSGVLDDYRKGEVPNPDVLCNSRIKFGEFLRMAIDWGFDYVASGHYATLCDDFFTKEQIKSPSSLNGSTSINGYYKIKRLCLSNDTLKDQTYFLSRLTQNQMSKLIFPIGHLTKSQVREFAKTVGLPTFDKKDSFGLCFLEDLDISQYLTKSLGESQGPIVEYETNKVIGTHNGLYNFTIGQKKTINSFLNPKHVGSTPKYVVKKDIATNTLYVSSNYNDDFYTNPKGIRSSFKVKDMFWNVPDYKELINKIQSEGSDDNFKFKVKLRHTPNYSQCAINFDGDEATVFLKHPDTGISTGQYCVFYADNYCIGSAKMVTNNI</sequence>
<comment type="similarity">
    <text evidence="2">Belongs to the MnmA/TRMU family.</text>
</comment>
<dbReference type="InParanoid" id="Q4N5F1"/>
<evidence type="ECO:0000256" key="10">
    <source>
        <dbReference type="ARBA" id="ARBA00023157"/>
    </source>
</evidence>
<evidence type="ECO:0000256" key="4">
    <source>
        <dbReference type="ARBA" id="ARBA00022555"/>
    </source>
</evidence>
<evidence type="ECO:0000256" key="12">
    <source>
        <dbReference type="SAM" id="Phobius"/>
    </source>
</evidence>
<keyword evidence="8" id="KW-0067">ATP-binding</keyword>
<dbReference type="GO" id="GO:0008033">
    <property type="term" value="P:tRNA processing"/>
    <property type="evidence" value="ECO:0007669"/>
    <property type="project" value="UniProtKB-KW"/>
</dbReference>
<dbReference type="Gene3D" id="2.40.30.10">
    <property type="entry name" value="Translation factors"/>
    <property type="match status" value="1"/>
</dbReference>
<organism evidence="15 16">
    <name type="scientific">Theileria parva</name>
    <name type="common">East coast fever infection agent</name>
    <dbReference type="NCBI Taxonomy" id="5875"/>
    <lineage>
        <taxon>Eukaryota</taxon>
        <taxon>Sar</taxon>
        <taxon>Alveolata</taxon>
        <taxon>Apicomplexa</taxon>
        <taxon>Aconoidasida</taxon>
        <taxon>Piroplasmida</taxon>
        <taxon>Theileriidae</taxon>
        <taxon>Theileria</taxon>
    </lineage>
</organism>
<comment type="function">
    <text evidence="1">Catalyzes the 2-thiolation of uridine at the wobble position (U34) of mitochondrial tRNA(Lys), tRNA(Glu) and tRNA(Gln). Required for the formation of 5-taurinomethyl-2-thiouridine (tm5s2U) of mitochondrial tRNA(Lys), tRNA(Glu), and tRNA(Gln) at the wobble position. ATP is required to activate the C2 atom of the wobble base.</text>
</comment>